<dbReference type="Proteomes" id="UP000310597">
    <property type="component" value="Unassembled WGS sequence"/>
</dbReference>
<dbReference type="AlphaFoldDB" id="A0A4U1K329"/>
<dbReference type="InterPro" id="IPR028992">
    <property type="entry name" value="Hedgehog/Intein_dom"/>
</dbReference>
<organism evidence="2 3">
    <name type="scientific">Rhodobacter capsulatus</name>
    <name type="common">Rhodopseudomonas capsulata</name>
    <dbReference type="NCBI Taxonomy" id="1061"/>
    <lineage>
        <taxon>Bacteria</taxon>
        <taxon>Pseudomonadati</taxon>
        <taxon>Pseudomonadota</taxon>
        <taxon>Alphaproteobacteria</taxon>
        <taxon>Rhodobacterales</taxon>
        <taxon>Rhodobacter group</taxon>
        <taxon>Rhodobacter</taxon>
    </lineage>
</organism>
<dbReference type="EMBL" id="SWJZ01000002">
    <property type="protein sequence ID" value="TKD26545.1"/>
    <property type="molecule type" value="Genomic_DNA"/>
</dbReference>
<dbReference type="Pfam" id="PF13403">
    <property type="entry name" value="Hint_2"/>
    <property type="match status" value="1"/>
</dbReference>
<evidence type="ECO:0000313" key="3">
    <source>
        <dbReference type="Proteomes" id="UP000310597"/>
    </source>
</evidence>
<evidence type="ECO:0000313" key="2">
    <source>
        <dbReference type="EMBL" id="TKD26545.1"/>
    </source>
</evidence>
<protein>
    <recommendedName>
        <fullName evidence="1">Hedgehog/Intein (Hint) domain-containing protein</fullName>
    </recommendedName>
</protein>
<proteinExistence type="predicted"/>
<name>A0A4U1K329_RHOCA</name>
<comment type="caution">
    <text evidence="2">The sequence shown here is derived from an EMBL/GenBank/DDBJ whole genome shotgun (WGS) entry which is preliminary data.</text>
</comment>
<feature type="domain" description="Hedgehog/Intein (Hint)" evidence="1">
    <location>
        <begin position="42"/>
        <end position="178"/>
    </location>
</feature>
<dbReference type="OrthoDB" id="6305173at2"/>
<reference evidence="2 3" key="1">
    <citation type="submission" date="2019-04" db="EMBL/GenBank/DDBJ databases">
        <title>Draft Whole-Genome sequence of the purple photosynthetic bacterium Rhodobacter capsulatus SP108 with an indigenous class A beta-lactamase.</title>
        <authorList>
            <person name="Robertson S."/>
            <person name="Meyer T.E."/>
            <person name="Kyndt J.A."/>
        </authorList>
    </citation>
    <scope>NUCLEOTIDE SEQUENCE [LARGE SCALE GENOMIC DNA]</scope>
    <source>
        <strain evidence="2 3">SP108</strain>
    </source>
</reference>
<dbReference type="InterPro" id="IPR036844">
    <property type="entry name" value="Hint_dom_sf"/>
</dbReference>
<accession>A0A4U1K329</accession>
<evidence type="ECO:0000259" key="1">
    <source>
        <dbReference type="Pfam" id="PF13403"/>
    </source>
</evidence>
<gene>
    <name evidence="2" type="ORF">FBT96_00235</name>
</gene>
<dbReference type="SUPFAM" id="SSF51294">
    <property type="entry name" value="Hedgehog/intein (Hint) domain"/>
    <property type="match status" value="1"/>
</dbReference>
<sequence>MGQEMAFGRVLGLDPSAAAAQIAKSIFGAREVAVAAPNLLEGFAAGTRVRTPTGLRRVETLKPGDMVETQDAGAQPVVSVERMRLPALRTQAPIRFAAGAHGADRAVLVAPQQRVLVRDPVLEMLFGEAEVLVAARTLVDGEMVSRHPGGMVDYVRLVFDCAHMVFAEGLAVECFRPGPRPIPGEAQPEAGAPRMLRLQESQMMRKLVI</sequence>